<evidence type="ECO:0000313" key="2">
    <source>
        <dbReference type="EMBL" id="MCX2720986.1"/>
    </source>
</evidence>
<proteinExistence type="predicted"/>
<keyword evidence="1" id="KW-0472">Membrane</keyword>
<dbReference type="Pfam" id="PF10011">
    <property type="entry name" value="DUF2254"/>
    <property type="match status" value="1"/>
</dbReference>
<keyword evidence="3" id="KW-1185">Reference proteome</keyword>
<feature type="transmembrane region" description="Helical" evidence="1">
    <location>
        <begin position="104"/>
        <end position="122"/>
    </location>
</feature>
<reference evidence="2 3" key="1">
    <citation type="journal article" date="2016" name="Int. J. Syst. Evol. Microbiol.">
        <title>Labrenzia salina sp. nov., isolated from the rhizosphere of the halophyte Arthrocnemum macrostachyum.</title>
        <authorList>
            <person name="Camacho M."/>
            <person name="Redondo-Gomez S."/>
            <person name="Rodriguez-Llorente I."/>
            <person name="Rohde M."/>
            <person name="Sproer C."/>
            <person name="Schumann P."/>
            <person name="Klenk H.P."/>
            <person name="Montero-Calasanz M.D.C."/>
        </authorList>
    </citation>
    <scope>NUCLEOTIDE SEQUENCE [LARGE SCALE GENOMIC DNA]</scope>
    <source>
        <strain evidence="2 3">DSM 29163</strain>
    </source>
</reference>
<keyword evidence="1" id="KW-0812">Transmembrane</keyword>
<accession>A0ABT3QVV1</accession>
<dbReference type="InterPro" id="IPR018723">
    <property type="entry name" value="DUF2254_membrane"/>
</dbReference>
<protein>
    <submittedName>
        <fullName evidence="2">DUF2254 domain-containing protein</fullName>
    </submittedName>
</protein>
<feature type="transmembrane region" description="Helical" evidence="1">
    <location>
        <begin position="60"/>
        <end position="83"/>
    </location>
</feature>
<dbReference type="Proteomes" id="UP001300261">
    <property type="component" value="Unassembled WGS sequence"/>
</dbReference>
<organism evidence="2 3">
    <name type="scientific">Roseibium salinum</name>
    <dbReference type="NCBI Taxonomy" id="1604349"/>
    <lineage>
        <taxon>Bacteria</taxon>
        <taxon>Pseudomonadati</taxon>
        <taxon>Pseudomonadota</taxon>
        <taxon>Alphaproteobacteria</taxon>
        <taxon>Hyphomicrobiales</taxon>
        <taxon>Stappiaceae</taxon>
        <taxon>Roseibium</taxon>
    </lineage>
</organism>
<evidence type="ECO:0000313" key="3">
    <source>
        <dbReference type="Proteomes" id="UP001300261"/>
    </source>
</evidence>
<gene>
    <name evidence="2" type="ORF">ON753_00990</name>
</gene>
<dbReference type="RefSeq" id="WP_265960682.1">
    <property type="nucleotide sequence ID" value="NZ_JAPEVI010000001.1"/>
</dbReference>
<feature type="transmembrane region" description="Helical" evidence="1">
    <location>
        <begin position="134"/>
        <end position="154"/>
    </location>
</feature>
<sequence length="410" mass="44385">MISRYAWYFRETLKMVWVRVASFAVLALLAAGLARVLSPYLPEALALQTGSEAVGQLLRVLTSSMLAVTTFSLSIAVSAFTAAAETATPRATVLLQQDRTTQNVLATFLGAFLFGLVGLIALHGDYYRASGKVVIFIFTVVVIGLVVVALIRWIDHLMGFGRMGDTLDRVERAASNALQKRLDNPYLAGQPLLAAPPSGCLSLASTQTGYLQHIDMKALQDCAEGLGAQVFVRRLPGAFVAPDVPLAVVATASLEDKQEAALRRAFTIGSRRTFEDDPRYGLIVMTEIASRALSPAVNDPGTAIDILSRHVRILSQWRERDDVDVQFERVFVPAITFRDALEDAFRPIARDGASLLEVQIRLHKALAALRGAAPRIFGPACEQMAQEALERADAASLLPSELAAIRSVAP</sequence>
<keyword evidence="1" id="KW-1133">Transmembrane helix</keyword>
<dbReference type="EMBL" id="JAPEVI010000001">
    <property type="protein sequence ID" value="MCX2720986.1"/>
    <property type="molecule type" value="Genomic_DNA"/>
</dbReference>
<name>A0ABT3QVV1_9HYPH</name>
<evidence type="ECO:0000256" key="1">
    <source>
        <dbReference type="SAM" id="Phobius"/>
    </source>
</evidence>
<comment type="caution">
    <text evidence="2">The sequence shown here is derived from an EMBL/GenBank/DDBJ whole genome shotgun (WGS) entry which is preliminary data.</text>
</comment>